<dbReference type="KEGG" id="tng:GSTEN00001782G001"/>
<dbReference type="OrthoDB" id="8951118at2759"/>
<feature type="region of interest" description="Disordered" evidence="1">
    <location>
        <begin position="1"/>
        <end position="25"/>
    </location>
</feature>
<dbReference type="EMBL" id="CAAE01004776">
    <property type="protein sequence ID" value="CAF88450.1"/>
    <property type="molecule type" value="Genomic_DNA"/>
</dbReference>
<evidence type="ECO:0000313" key="2">
    <source>
        <dbReference type="EMBL" id="CAF88450.1"/>
    </source>
</evidence>
<reference evidence="2" key="1">
    <citation type="journal article" date="2004" name="Nature">
        <title>Genome duplication in the teleost fish Tetraodon nigroviridis reveals the early vertebrate proto-karyotype.</title>
        <authorList>
            <person name="Jaillon O."/>
            <person name="Aury J.-M."/>
            <person name="Brunet F."/>
            <person name="Petit J.-L."/>
            <person name="Stange-Thomann N."/>
            <person name="Mauceli E."/>
            <person name="Bouneau L."/>
            <person name="Fischer C."/>
            <person name="Ozouf-Costaz C."/>
            <person name="Bernot A."/>
            <person name="Nicaud S."/>
            <person name="Jaffe D."/>
            <person name="Fisher S."/>
            <person name="Lutfalla G."/>
            <person name="Dossat C."/>
            <person name="Segurens B."/>
            <person name="Dasilva C."/>
            <person name="Salanoubat M."/>
            <person name="Levy M."/>
            <person name="Boudet N."/>
            <person name="Castellano S."/>
            <person name="Anthouard V."/>
            <person name="Jubin C."/>
            <person name="Castelli V."/>
            <person name="Katinka M."/>
            <person name="Vacherie B."/>
            <person name="Biemont C."/>
            <person name="Skalli Z."/>
            <person name="Cattolico L."/>
            <person name="Poulain J."/>
            <person name="De Berardinis V."/>
            <person name="Cruaud C."/>
            <person name="Duprat S."/>
            <person name="Brottier P."/>
            <person name="Coutanceau J.-P."/>
            <person name="Gouzy J."/>
            <person name="Parra G."/>
            <person name="Lardier G."/>
            <person name="Chapple C."/>
            <person name="McKernan K.J."/>
            <person name="McEwan P."/>
            <person name="Bosak S."/>
            <person name="Kellis M."/>
            <person name="Volff J.-N."/>
            <person name="Guigo R."/>
            <person name="Zody M.C."/>
            <person name="Mesirov J."/>
            <person name="Lindblad-Toh K."/>
            <person name="Birren B."/>
            <person name="Nusbaum C."/>
            <person name="Kahn D."/>
            <person name="Robinson-Rechavi M."/>
            <person name="Laudet V."/>
            <person name="Schachter V."/>
            <person name="Quetier F."/>
            <person name="Saurin W."/>
            <person name="Scarpelli C."/>
            <person name="Wincker P."/>
            <person name="Lander E.S."/>
            <person name="Weissenbach J."/>
            <person name="Roest Crollius H."/>
        </authorList>
    </citation>
    <scope>NUCLEOTIDE SEQUENCE [LARGE SCALE GENOMIC DNA]</scope>
</reference>
<name>Q4TF82_TETNG</name>
<feature type="non-terminal residue" evidence="2">
    <location>
        <position position="105"/>
    </location>
</feature>
<sequence length="105" mass="11449">RPRLQAQRKFAQSQPNSPSTTPIKVADPGALAAASSASLSALSLSSLSSIQDLSRRKPKTEDFLTFLCLRGGPEPQESLFQFEVRRDAAAIRFRADENVLITESC</sequence>
<organism evidence="2">
    <name type="scientific">Tetraodon nigroviridis</name>
    <name type="common">Spotted green pufferfish</name>
    <name type="synonym">Chelonodon nigroviridis</name>
    <dbReference type="NCBI Taxonomy" id="99883"/>
    <lineage>
        <taxon>Eukaryota</taxon>
        <taxon>Metazoa</taxon>
        <taxon>Chordata</taxon>
        <taxon>Craniata</taxon>
        <taxon>Vertebrata</taxon>
        <taxon>Euteleostomi</taxon>
        <taxon>Actinopterygii</taxon>
        <taxon>Neopterygii</taxon>
        <taxon>Teleostei</taxon>
        <taxon>Neoteleostei</taxon>
        <taxon>Acanthomorphata</taxon>
        <taxon>Eupercaria</taxon>
        <taxon>Tetraodontiformes</taxon>
        <taxon>Tetradontoidea</taxon>
        <taxon>Tetraodontidae</taxon>
        <taxon>Tetraodon</taxon>
    </lineage>
</organism>
<dbReference type="AlphaFoldDB" id="Q4TF82"/>
<gene>
    <name evidence="2" type="ORF">GSTENG00001782001</name>
</gene>
<comment type="caution">
    <text evidence="2">The sequence shown here is derived from an EMBL/GenBank/DDBJ whole genome shotgun (WGS) entry which is preliminary data.</text>
</comment>
<proteinExistence type="predicted"/>
<feature type="compositionally biased region" description="Polar residues" evidence="1">
    <location>
        <begin position="10"/>
        <end position="22"/>
    </location>
</feature>
<accession>Q4TF82</accession>
<protein>
    <submittedName>
        <fullName evidence="2">(spotted green pufferfish) hypothetical protein</fullName>
    </submittedName>
</protein>
<evidence type="ECO:0000256" key="1">
    <source>
        <dbReference type="SAM" id="MobiDB-lite"/>
    </source>
</evidence>
<reference evidence="2" key="2">
    <citation type="submission" date="2004-02" db="EMBL/GenBank/DDBJ databases">
        <authorList>
            <consortium name="Genoscope"/>
            <consortium name="Whitehead Institute Centre for Genome Research"/>
        </authorList>
    </citation>
    <scope>NUCLEOTIDE SEQUENCE</scope>
</reference>